<evidence type="ECO:0000256" key="1">
    <source>
        <dbReference type="ARBA" id="ARBA00004275"/>
    </source>
</evidence>
<keyword evidence="3 5" id="KW-0413">Isomerase</keyword>
<evidence type="ECO:0000256" key="2">
    <source>
        <dbReference type="ARBA" id="ARBA00023140"/>
    </source>
</evidence>
<accession>A0A7L4ZHJ0</accession>
<dbReference type="InterPro" id="IPR001753">
    <property type="entry name" value="Enoyl-CoA_hydra/iso"/>
</dbReference>
<dbReference type="SUPFAM" id="SSF52096">
    <property type="entry name" value="ClpP/crotonase"/>
    <property type="match status" value="1"/>
</dbReference>
<keyword evidence="6" id="KW-1185">Reference proteome</keyword>
<evidence type="ECO:0000256" key="4">
    <source>
        <dbReference type="RuleBase" id="RU003707"/>
    </source>
</evidence>
<dbReference type="Gene3D" id="6.20.390.20">
    <property type="match status" value="1"/>
</dbReference>
<sequence length="255" mass="28486">MGIRINNMEQVVELTEVGEGIIQIKMQDKESKNTFSQALTAGLMEAFNHVKNETKYKVVVLTGYDTYFASGGTQDQLMKLTEGNSKFTDFDLYSLSLNCPIPVIAAMQGHGIGGGFAMGLFADFVILSQESIYTTNFMNYGFTPGMGATYILPKKMGIVLAEEMLLTAKKYRGEELQARGIPFPVLRRDKVMDYAYELAATIAEKPRVSLVTLKDHLVGEMRQELPKIIEEEVKMHAITFAQPEVKDRIKTLFGN</sequence>
<dbReference type="AlphaFoldDB" id="A0A7L4ZHJ0"/>
<dbReference type="CDD" id="cd06558">
    <property type="entry name" value="crotonase-like"/>
    <property type="match status" value="1"/>
</dbReference>
<dbReference type="PROSITE" id="PS00166">
    <property type="entry name" value="ENOYL_COA_HYDRATASE"/>
    <property type="match status" value="1"/>
</dbReference>
<dbReference type="EC" id="4.-.-.-" evidence="5"/>
<dbReference type="PANTHER" id="PTHR43684:SF1">
    <property type="entry name" value="ENOYL-COA DELTA ISOMERASE 2"/>
    <property type="match status" value="1"/>
</dbReference>
<organism evidence="5 6">
    <name type="scientific">Kordia antarctica</name>
    <dbReference type="NCBI Taxonomy" id="1218801"/>
    <lineage>
        <taxon>Bacteria</taxon>
        <taxon>Pseudomonadati</taxon>
        <taxon>Bacteroidota</taxon>
        <taxon>Flavobacteriia</taxon>
        <taxon>Flavobacteriales</taxon>
        <taxon>Flavobacteriaceae</taxon>
        <taxon>Kordia</taxon>
    </lineage>
</organism>
<dbReference type="GO" id="GO:0004165">
    <property type="term" value="F:delta(3)-delta(2)-enoyl-CoA isomerase activity"/>
    <property type="evidence" value="ECO:0007669"/>
    <property type="project" value="UniProtKB-ARBA"/>
</dbReference>
<dbReference type="PANTHER" id="PTHR43684">
    <property type="match status" value="1"/>
</dbReference>
<dbReference type="EMBL" id="CP019288">
    <property type="protein sequence ID" value="QHI36092.1"/>
    <property type="molecule type" value="Genomic_DNA"/>
</dbReference>
<gene>
    <name evidence="5" type="primary">pksI</name>
    <name evidence="5" type="ORF">IMCC3317_14460</name>
</gene>
<dbReference type="InterPro" id="IPR029045">
    <property type="entry name" value="ClpP/crotonase-like_dom_sf"/>
</dbReference>
<dbReference type="KEGG" id="kan:IMCC3317_14460"/>
<dbReference type="GO" id="GO:0016829">
    <property type="term" value="F:lyase activity"/>
    <property type="evidence" value="ECO:0007669"/>
    <property type="project" value="UniProtKB-KW"/>
</dbReference>
<comment type="similarity">
    <text evidence="4">Belongs to the enoyl-CoA hydratase/isomerase family.</text>
</comment>
<dbReference type="NCBIfam" id="NF005496">
    <property type="entry name" value="PRK07110.1"/>
    <property type="match status" value="1"/>
</dbReference>
<keyword evidence="2" id="KW-0576">Peroxisome</keyword>
<dbReference type="Gene3D" id="3.90.226.10">
    <property type="entry name" value="2-enoyl-CoA Hydratase, Chain A, domain 1"/>
    <property type="match status" value="1"/>
</dbReference>
<comment type="subcellular location">
    <subcellularLocation>
        <location evidence="1">Peroxisome</location>
    </subcellularLocation>
</comment>
<protein>
    <submittedName>
        <fullName evidence="5">Polyketide biosynthesis enoyl-CoA isomerase PksI</fullName>
        <ecNumber evidence="5">4.-.-.-</ecNumber>
    </submittedName>
</protein>
<evidence type="ECO:0000313" key="5">
    <source>
        <dbReference type="EMBL" id="QHI36092.1"/>
    </source>
</evidence>
<keyword evidence="5" id="KW-0456">Lyase</keyword>
<dbReference type="InterPro" id="IPR051053">
    <property type="entry name" value="ECH/Chromodomain_protein"/>
</dbReference>
<name>A0A7L4ZHJ0_9FLAO</name>
<dbReference type="Proteomes" id="UP000464657">
    <property type="component" value="Chromosome"/>
</dbReference>
<evidence type="ECO:0000313" key="6">
    <source>
        <dbReference type="Proteomes" id="UP000464657"/>
    </source>
</evidence>
<dbReference type="Pfam" id="PF00378">
    <property type="entry name" value="ECH_1"/>
    <property type="match status" value="1"/>
</dbReference>
<evidence type="ECO:0000256" key="3">
    <source>
        <dbReference type="ARBA" id="ARBA00023235"/>
    </source>
</evidence>
<dbReference type="InterPro" id="IPR018376">
    <property type="entry name" value="Enoyl-CoA_hyd/isom_CS"/>
</dbReference>
<reference evidence="5 6" key="1">
    <citation type="journal article" date="2013" name="Int. J. Syst. Evol. Microbiol.">
        <title>Kordia antarctica sp. nov., isolated from Antarctic seawater.</title>
        <authorList>
            <person name="Baek K."/>
            <person name="Choi A."/>
            <person name="Kang I."/>
            <person name="Lee K."/>
            <person name="Cho J.C."/>
        </authorList>
    </citation>
    <scope>NUCLEOTIDE SEQUENCE [LARGE SCALE GENOMIC DNA]</scope>
    <source>
        <strain evidence="5 6">IMCC3317</strain>
    </source>
</reference>
<proteinExistence type="inferred from homology"/>